<evidence type="ECO:0000256" key="2">
    <source>
        <dbReference type="ARBA" id="ARBA00023125"/>
    </source>
</evidence>
<dbReference type="OrthoDB" id="329481at2"/>
<sequence>MDVEAREAELARREAEEARREAELLRRDREKAERAEAKEAERRRRDLEKADRDAQKELERRERDRLKAEQDAAKEVERRERDRLRAEQDVRKLAEQRERDRLRAEQDAVKQAEQRRRDEERAAQQAVREAARQLREAEKAQRAAALAQQQAAREAEKARRQAMRVAGTESVPADLPPGIAVLWRSPSPGRPGPRPSLTLEQIADAAVALADAEGIEAVSMARLAESLGFTTMSLYRYVSSKDEVLSLMSDRASGRPPVVGPEVGGWRERLELLLAVQRPILHAHPWLARSSAVLHAVGPSRLAWMEAMLSALDGTPLTEHQKVGAIGLLASNTLDQLRIGEELSGTGRTAAVGTAGDGGPPPDLGDLITVLASADEHPALLRAAAQGAFSFPEDAAEPDDELDFGTVLILDGIERLIALAG</sequence>
<dbReference type="GO" id="GO:0000976">
    <property type="term" value="F:transcription cis-regulatory region binding"/>
    <property type="evidence" value="ECO:0007669"/>
    <property type="project" value="TreeGrafter"/>
</dbReference>
<comment type="caution">
    <text evidence="7">The sequence shown here is derived from an EMBL/GenBank/DDBJ whole genome shotgun (WGS) entry which is preliminary data.</text>
</comment>
<dbReference type="SUPFAM" id="SSF48498">
    <property type="entry name" value="Tetracyclin repressor-like, C-terminal domain"/>
    <property type="match status" value="1"/>
</dbReference>
<keyword evidence="3" id="KW-0804">Transcription</keyword>
<dbReference type="GO" id="GO:0003700">
    <property type="term" value="F:DNA-binding transcription factor activity"/>
    <property type="evidence" value="ECO:0007669"/>
    <property type="project" value="TreeGrafter"/>
</dbReference>
<protein>
    <recommendedName>
        <fullName evidence="6">HTH tetR-type domain-containing protein</fullName>
    </recommendedName>
</protein>
<accession>A0A511JQR6</accession>
<dbReference type="Gene3D" id="1.10.10.60">
    <property type="entry name" value="Homeodomain-like"/>
    <property type="match status" value="1"/>
</dbReference>
<keyword evidence="1" id="KW-0805">Transcription regulation</keyword>
<dbReference type="EMBL" id="BJWH01000028">
    <property type="protein sequence ID" value="GEM00186.1"/>
    <property type="molecule type" value="Genomic_DNA"/>
</dbReference>
<feature type="DNA-binding region" description="H-T-H motif" evidence="4">
    <location>
        <begin position="219"/>
        <end position="238"/>
    </location>
</feature>
<dbReference type="InterPro" id="IPR004111">
    <property type="entry name" value="Repressor_TetR_C"/>
</dbReference>
<feature type="domain" description="HTH tetR-type" evidence="6">
    <location>
        <begin position="196"/>
        <end position="256"/>
    </location>
</feature>
<dbReference type="GO" id="GO:0045892">
    <property type="term" value="P:negative regulation of DNA-templated transcription"/>
    <property type="evidence" value="ECO:0007669"/>
    <property type="project" value="InterPro"/>
</dbReference>
<organism evidence="7 8">
    <name type="scientific">Cellulomonas terrae</name>
    <dbReference type="NCBI Taxonomy" id="311234"/>
    <lineage>
        <taxon>Bacteria</taxon>
        <taxon>Bacillati</taxon>
        <taxon>Actinomycetota</taxon>
        <taxon>Actinomycetes</taxon>
        <taxon>Micrococcales</taxon>
        <taxon>Cellulomonadaceae</taxon>
        <taxon>Cellulomonas</taxon>
    </lineage>
</organism>
<dbReference type="AlphaFoldDB" id="A0A511JQR6"/>
<dbReference type="Pfam" id="PF02909">
    <property type="entry name" value="TetR_C_1"/>
    <property type="match status" value="1"/>
</dbReference>
<evidence type="ECO:0000313" key="8">
    <source>
        <dbReference type="Proteomes" id="UP000321049"/>
    </source>
</evidence>
<dbReference type="InterPro" id="IPR036271">
    <property type="entry name" value="Tet_transcr_reg_TetR-rel_C_sf"/>
</dbReference>
<dbReference type="PANTHER" id="PTHR30055">
    <property type="entry name" value="HTH-TYPE TRANSCRIPTIONAL REGULATOR RUTR"/>
    <property type="match status" value="1"/>
</dbReference>
<evidence type="ECO:0000256" key="3">
    <source>
        <dbReference type="ARBA" id="ARBA00023163"/>
    </source>
</evidence>
<keyword evidence="8" id="KW-1185">Reference proteome</keyword>
<evidence type="ECO:0000256" key="1">
    <source>
        <dbReference type="ARBA" id="ARBA00023015"/>
    </source>
</evidence>
<gene>
    <name evidence="7" type="ORF">CTE05_37320</name>
</gene>
<dbReference type="Gene3D" id="1.10.357.10">
    <property type="entry name" value="Tetracycline Repressor, domain 2"/>
    <property type="match status" value="1"/>
</dbReference>
<dbReference type="SUPFAM" id="SSF46689">
    <property type="entry name" value="Homeodomain-like"/>
    <property type="match status" value="1"/>
</dbReference>
<feature type="region of interest" description="Disordered" evidence="5">
    <location>
        <begin position="1"/>
        <end position="124"/>
    </location>
</feature>
<dbReference type="RefSeq" id="WP_146847778.1">
    <property type="nucleotide sequence ID" value="NZ_BJWH01000028.1"/>
</dbReference>
<keyword evidence="2 4" id="KW-0238">DNA-binding</keyword>
<dbReference type="InterPro" id="IPR009057">
    <property type="entry name" value="Homeodomain-like_sf"/>
</dbReference>
<evidence type="ECO:0000313" key="7">
    <source>
        <dbReference type="EMBL" id="GEM00186.1"/>
    </source>
</evidence>
<evidence type="ECO:0000256" key="4">
    <source>
        <dbReference type="PROSITE-ProRule" id="PRU00335"/>
    </source>
</evidence>
<dbReference type="Pfam" id="PF00440">
    <property type="entry name" value="TetR_N"/>
    <property type="match status" value="1"/>
</dbReference>
<name>A0A511JQR6_9CELL</name>
<evidence type="ECO:0000256" key="5">
    <source>
        <dbReference type="SAM" id="MobiDB-lite"/>
    </source>
</evidence>
<dbReference type="PANTHER" id="PTHR30055:SF151">
    <property type="entry name" value="TRANSCRIPTIONAL REGULATORY PROTEIN"/>
    <property type="match status" value="1"/>
</dbReference>
<proteinExistence type="predicted"/>
<dbReference type="InterPro" id="IPR001647">
    <property type="entry name" value="HTH_TetR"/>
</dbReference>
<feature type="compositionally biased region" description="Basic and acidic residues" evidence="5">
    <location>
        <begin position="1"/>
        <end position="122"/>
    </location>
</feature>
<evidence type="ECO:0000259" key="6">
    <source>
        <dbReference type="PROSITE" id="PS50977"/>
    </source>
</evidence>
<dbReference type="InterPro" id="IPR050109">
    <property type="entry name" value="HTH-type_TetR-like_transc_reg"/>
</dbReference>
<reference evidence="7 8" key="1">
    <citation type="submission" date="2019-07" db="EMBL/GenBank/DDBJ databases">
        <title>Whole genome shotgun sequence of Cellulomonas terrae NBRC 100819.</title>
        <authorList>
            <person name="Hosoyama A."/>
            <person name="Uohara A."/>
            <person name="Ohji S."/>
            <person name="Ichikawa N."/>
        </authorList>
    </citation>
    <scope>NUCLEOTIDE SEQUENCE [LARGE SCALE GENOMIC DNA]</scope>
    <source>
        <strain evidence="7 8">NBRC 100819</strain>
    </source>
</reference>
<dbReference type="PROSITE" id="PS50977">
    <property type="entry name" value="HTH_TETR_2"/>
    <property type="match status" value="1"/>
</dbReference>
<dbReference type="Proteomes" id="UP000321049">
    <property type="component" value="Unassembled WGS sequence"/>
</dbReference>